<evidence type="ECO:0000313" key="2">
    <source>
        <dbReference type="EMBL" id="KNF02622.1"/>
    </source>
</evidence>
<feature type="compositionally biased region" description="Acidic residues" evidence="1">
    <location>
        <begin position="1"/>
        <end position="14"/>
    </location>
</feature>
<name>A0A0L0VTT8_9BASI</name>
<accession>A0A0L0VTT8</accession>
<evidence type="ECO:0000256" key="1">
    <source>
        <dbReference type="SAM" id="MobiDB-lite"/>
    </source>
</evidence>
<comment type="caution">
    <text evidence="2">The sequence shown here is derived from an EMBL/GenBank/DDBJ whole genome shotgun (WGS) entry which is preliminary data.</text>
</comment>
<reference evidence="3" key="1">
    <citation type="submission" date="2014-03" db="EMBL/GenBank/DDBJ databases">
        <title>The Genome Sequence of Puccinia striiformis f. sp. tritici PST-78.</title>
        <authorList>
            <consortium name="The Broad Institute Genome Sequencing Platform"/>
            <person name="Cuomo C."/>
            <person name="Hulbert S."/>
            <person name="Chen X."/>
            <person name="Walker B."/>
            <person name="Young S.K."/>
            <person name="Zeng Q."/>
            <person name="Gargeya S."/>
            <person name="Fitzgerald M."/>
            <person name="Haas B."/>
            <person name="Abouelleil A."/>
            <person name="Alvarado L."/>
            <person name="Arachchi H.M."/>
            <person name="Berlin A.M."/>
            <person name="Chapman S.B."/>
            <person name="Goldberg J."/>
            <person name="Griggs A."/>
            <person name="Gujja S."/>
            <person name="Hansen M."/>
            <person name="Howarth C."/>
            <person name="Imamovic A."/>
            <person name="Larimer J."/>
            <person name="McCowan C."/>
            <person name="Montmayeur A."/>
            <person name="Murphy C."/>
            <person name="Neiman D."/>
            <person name="Pearson M."/>
            <person name="Priest M."/>
            <person name="Roberts A."/>
            <person name="Saif S."/>
            <person name="Shea T."/>
            <person name="Sisk P."/>
            <person name="Sykes S."/>
            <person name="Wortman J."/>
            <person name="Nusbaum C."/>
            <person name="Birren B."/>
        </authorList>
    </citation>
    <scope>NUCLEOTIDE SEQUENCE [LARGE SCALE GENOMIC DNA]</scope>
    <source>
        <strain evidence="3">race PST-78</strain>
    </source>
</reference>
<feature type="region of interest" description="Disordered" evidence="1">
    <location>
        <begin position="1"/>
        <end position="36"/>
    </location>
</feature>
<feature type="compositionally biased region" description="Basic and acidic residues" evidence="1">
    <location>
        <begin position="15"/>
        <end position="34"/>
    </location>
</feature>
<dbReference type="Proteomes" id="UP000054564">
    <property type="component" value="Unassembled WGS sequence"/>
</dbReference>
<gene>
    <name evidence="2" type="ORF">PSTG_04218</name>
</gene>
<evidence type="ECO:0000313" key="3">
    <source>
        <dbReference type="Proteomes" id="UP000054564"/>
    </source>
</evidence>
<protein>
    <submittedName>
        <fullName evidence="2">Uncharacterized protein</fullName>
    </submittedName>
</protein>
<sequence>MHYPMFDDEDEDEPSEVKFEEDVVSQDKGHHGELNAEGELSLGDIHDLEEEDKEDVYTTASCCHTLAKFRAIATKLRQSPNSTAKLVKLCEENKCGKPHNVECDVPSRLNSTYKQVASISYLAMRQAVRHPTKCPLSPSQYGLGASAQVIQVIVWIDQITASLSTVVANKGNQYPAALQNACRVGLLLTNKDYSLTDSAPIYRIAMDKHLHPSFKDEYFKLAKWPKGWIDEVISLTLEMYDVWYKPKKSTAVPKPPAMGPPKVGQSHVGSHGYLSGGLVLEDGAPVKGLRWWVDQKRGGNTHHCLLQMALCDVLPMQLMNVNVQPRQSMSSKHSILADYVSARRHSLDPKTTKSNLLRCMST</sequence>
<dbReference type="EMBL" id="AJIL01000022">
    <property type="protein sequence ID" value="KNF02622.1"/>
    <property type="molecule type" value="Genomic_DNA"/>
</dbReference>
<dbReference type="AlphaFoldDB" id="A0A0L0VTT8"/>
<proteinExistence type="predicted"/>
<organism evidence="2 3">
    <name type="scientific">Puccinia striiformis f. sp. tritici PST-78</name>
    <dbReference type="NCBI Taxonomy" id="1165861"/>
    <lineage>
        <taxon>Eukaryota</taxon>
        <taxon>Fungi</taxon>
        <taxon>Dikarya</taxon>
        <taxon>Basidiomycota</taxon>
        <taxon>Pucciniomycotina</taxon>
        <taxon>Pucciniomycetes</taxon>
        <taxon>Pucciniales</taxon>
        <taxon>Pucciniaceae</taxon>
        <taxon>Puccinia</taxon>
    </lineage>
</organism>
<keyword evidence="3" id="KW-1185">Reference proteome</keyword>